<sequence>MIELNLADGIAEVVLNAPEKMNALDAEALAELEKAYDAAAAAASRGEVRALLLRGEGRGFCAGRDISGVTPADDDVLGYLGGKVTPLLQTMSAFPAPTFAAVQGACLGVGLGLAIATDVVYVAENAKIGSPFANLGATLDSGGHWLFTERLGAHRTLDLIYTAELISGAEAVASGLFSRALPAESLLEDTRGIVAKVATGATGAFLASKELVAQVRDQRLGLWESVARENQAQADLCGTADYAEGFAAFQEKRKPEFTGAGIRDSRSSGPGGPAGP</sequence>
<keyword evidence="2" id="KW-0413">Isomerase</keyword>
<name>A0ABQ2LW47_9MICC</name>
<dbReference type="RefSeq" id="WP_188805369.1">
    <property type="nucleotide sequence ID" value="NZ_BAAAOU010000004.1"/>
</dbReference>
<gene>
    <name evidence="2" type="primary">paaB1</name>
    <name evidence="2" type="ORF">GCM10010977_12970</name>
</gene>
<dbReference type="Pfam" id="PF00378">
    <property type="entry name" value="ECH_1"/>
    <property type="match status" value="1"/>
</dbReference>
<keyword evidence="3" id="KW-1185">Reference proteome</keyword>
<protein>
    <submittedName>
        <fullName evidence="2">2-(1,2-epoxy-1,2-dihydrophenyl)acetyl-CoA isomerase</fullName>
    </submittedName>
</protein>
<dbReference type="PANTHER" id="PTHR43459:SF1">
    <property type="entry name" value="EG:BACN32G11.4 PROTEIN"/>
    <property type="match status" value="1"/>
</dbReference>
<evidence type="ECO:0000313" key="3">
    <source>
        <dbReference type="Proteomes" id="UP000642509"/>
    </source>
</evidence>
<dbReference type="PANTHER" id="PTHR43459">
    <property type="entry name" value="ENOYL-COA HYDRATASE"/>
    <property type="match status" value="1"/>
</dbReference>
<dbReference type="SUPFAM" id="SSF52096">
    <property type="entry name" value="ClpP/crotonase"/>
    <property type="match status" value="1"/>
</dbReference>
<proteinExistence type="predicted"/>
<dbReference type="Proteomes" id="UP000642509">
    <property type="component" value="Unassembled WGS sequence"/>
</dbReference>
<dbReference type="Gene3D" id="3.90.226.10">
    <property type="entry name" value="2-enoyl-CoA Hydratase, Chain A, domain 1"/>
    <property type="match status" value="1"/>
</dbReference>
<dbReference type="EMBL" id="BMLQ01000003">
    <property type="protein sequence ID" value="GGO43858.1"/>
    <property type="molecule type" value="Genomic_DNA"/>
</dbReference>
<dbReference type="InterPro" id="IPR001753">
    <property type="entry name" value="Enoyl-CoA_hydra/iso"/>
</dbReference>
<dbReference type="InterPro" id="IPR029045">
    <property type="entry name" value="ClpP/crotonase-like_dom_sf"/>
</dbReference>
<comment type="caution">
    <text evidence="2">The sequence shown here is derived from an EMBL/GenBank/DDBJ whole genome shotgun (WGS) entry which is preliminary data.</text>
</comment>
<feature type="region of interest" description="Disordered" evidence="1">
    <location>
        <begin position="254"/>
        <end position="276"/>
    </location>
</feature>
<accession>A0ABQ2LW47</accession>
<organism evidence="2 3">
    <name type="scientific">Citricoccus zhacaiensis</name>
    <dbReference type="NCBI Taxonomy" id="489142"/>
    <lineage>
        <taxon>Bacteria</taxon>
        <taxon>Bacillati</taxon>
        <taxon>Actinomycetota</taxon>
        <taxon>Actinomycetes</taxon>
        <taxon>Micrococcales</taxon>
        <taxon>Micrococcaceae</taxon>
        <taxon>Citricoccus</taxon>
    </lineage>
</organism>
<evidence type="ECO:0000313" key="2">
    <source>
        <dbReference type="EMBL" id="GGO43858.1"/>
    </source>
</evidence>
<evidence type="ECO:0000256" key="1">
    <source>
        <dbReference type="SAM" id="MobiDB-lite"/>
    </source>
</evidence>
<dbReference type="CDD" id="cd06558">
    <property type="entry name" value="crotonase-like"/>
    <property type="match status" value="1"/>
</dbReference>
<reference evidence="3" key="1">
    <citation type="journal article" date="2019" name="Int. J. Syst. Evol. Microbiol.">
        <title>The Global Catalogue of Microorganisms (GCM) 10K type strain sequencing project: providing services to taxonomists for standard genome sequencing and annotation.</title>
        <authorList>
            <consortium name="The Broad Institute Genomics Platform"/>
            <consortium name="The Broad Institute Genome Sequencing Center for Infectious Disease"/>
            <person name="Wu L."/>
            <person name="Ma J."/>
        </authorList>
    </citation>
    <scope>NUCLEOTIDE SEQUENCE [LARGE SCALE GENOMIC DNA]</scope>
    <source>
        <strain evidence="3">CGMCC 1.7064</strain>
    </source>
</reference>
<dbReference type="GO" id="GO:0016853">
    <property type="term" value="F:isomerase activity"/>
    <property type="evidence" value="ECO:0007669"/>
    <property type="project" value="UniProtKB-KW"/>
</dbReference>